<protein>
    <submittedName>
        <fullName evidence="1">NIPSNAP family protein</fullName>
    </submittedName>
</protein>
<dbReference type="Pfam" id="PF07978">
    <property type="entry name" value="NIPSNAP"/>
    <property type="match status" value="1"/>
</dbReference>
<dbReference type="Gene3D" id="3.30.70.100">
    <property type="match status" value="1"/>
</dbReference>
<dbReference type="InterPro" id="IPR012577">
    <property type="entry name" value="NIPSNAP"/>
</dbReference>
<dbReference type="InterPro" id="IPR011008">
    <property type="entry name" value="Dimeric_a/b-barrel"/>
</dbReference>
<dbReference type="Proteomes" id="UP000234752">
    <property type="component" value="Chromosome eg_1"/>
</dbReference>
<dbReference type="SUPFAM" id="SSF54909">
    <property type="entry name" value="Dimeric alpha+beta barrel"/>
    <property type="match status" value="1"/>
</dbReference>
<reference evidence="1 2" key="1">
    <citation type="submission" date="2017-12" db="EMBL/GenBank/DDBJ databases">
        <title>Genomes of bacteria within cyanobacterial aggregates.</title>
        <authorList>
            <person name="Cai H."/>
        </authorList>
    </citation>
    <scope>NUCLEOTIDE SEQUENCE [LARGE SCALE GENOMIC DNA]</scope>
    <source>
        <strain evidence="1 2">TH16</strain>
    </source>
</reference>
<accession>A0A2K9N9N1</accession>
<keyword evidence="2" id="KW-1185">Reference proteome</keyword>
<evidence type="ECO:0000313" key="2">
    <source>
        <dbReference type="Proteomes" id="UP000234752"/>
    </source>
</evidence>
<dbReference type="AlphaFoldDB" id="A0A2K9N9N1"/>
<organism evidence="1 2">
    <name type="scientific">Niveispirillum cyanobacteriorum</name>
    <dbReference type="NCBI Taxonomy" id="1612173"/>
    <lineage>
        <taxon>Bacteria</taxon>
        <taxon>Pseudomonadati</taxon>
        <taxon>Pseudomonadota</taxon>
        <taxon>Alphaproteobacteria</taxon>
        <taxon>Rhodospirillales</taxon>
        <taxon>Azospirillaceae</taxon>
        <taxon>Niveispirillum</taxon>
    </lineage>
</organism>
<sequence>MTITAFIRYRIDPFQRAAFERYAQAWLRIIPACGGDLVGYWLPYEGTNDVAFGLISFPSLAAYEAYRNRLRTDPDGVANFQMAQDQRFILSEERSFLRQVEAAA</sequence>
<dbReference type="KEGG" id="ncb:C0V82_05310"/>
<gene>
    <name evidence="1" type="ORF">C0V82_05310</name>
</gene>
<dbReference type="RefSeq" id="WP_102111424.1">
    <property type="nucleotide sequence ID" value="NZ_BMGN01000003.1"/>
</dbReference>
<name>A0A2K9N9N1_9PROT</name>
<dbReference type="EMBL" id="CP025611">
    <property type="protein sequence ID" value="AUN29702.1"/>
    <property type="molecule type" value="Genomic_DNA"/>
</dbReference>
<proteinExistence type="predicted"/>
<dbReference type="OrthoDB" id="9798776at2"/>
<evidence type="ECO:0000313" key="1">
    <source>
        <dbReference type="EMBL" id="AUN29702.1"/>
    </source>
</evidence>